<feature type="region of interest" description="Disordered" evidence="1">
    <location>
        <begin position="1"/>
        <end position="42"/>
    </location>
</feature>
<feature type="compositionally biased region" description="Basic and acidic residues" evidence="1">
    <location>
        <begin position="28"/>
        <end position="38"/>
    </location>
</feature>
<dbReference type="AlphaFoldDB" id="A0A4Y2DVC7"/>
<comment type="caution">
    <text evidence="2">The sequence shown here is derived from an EMBL/GenBank/DDBJ whole genome shotgun (WGS) entry which is preliminary data.</text>
</comment>
<dbReference type="CDD" id="cd09272">
    <property type="entry name" value="RNase_HI_RT_Ty1"/>
    <property type="match status" value="1"/>
</dbReference>
<protein>
    <submittedName>
        <fullName evidence="2">Uncharacterized protein</fullName>
    </submittedName>
</protein>
<keyword evidence="3" id="KW-1185">Reference proteome</keyword>
<dbReference type="EMBL" id="BGPR01000430">
    <property type="protein sequence ID" value="GBM19768.1"/>
    <property type="molecule type" value="Genomic_DNA"/>
</dbReference>
<evidence type="ECO:0000256" key="1">
    <source>
        <dbReference type="SAM" id="MobiDB-lite"/>
    </source>
</evidence>
<gene>
    <name evidence="2" type="ORF">AVEN_208644_1</name>
</gene>
<dbReference type="Proteomes" id="UP000499080">
    <property type="component" value="Unassembled WGS sequence"/>
</dbReference>
<evidence type="ECO:0000313" key="3">
    <source>
        <dbReference type="Proteomes" id="UP000499080"/>
    </source>
</evidence>
<evidence type="ECO:0000313" key="2">
    <source>
        <dbReference type="EMBL" id="GBM19768.1"/>
    </source>
</evidence>
<proteinExistence type="predicted"/>
<reference evidence="2 3" key="1">
    <citation type="journal article" date="2019" name="Sci. Rep.">
        <title>Orb-weaving spider Araneus ventricosus genome elucidates the spidroin gene catalogue.</title>
        <authorList>
            <person name="Kono N."/>
            <person name="Nakamura H."/>
            <person name="Ohtoshi R."/>
            <person name="Moran D.A.P."/>
            <person name="Shinohara A."/>
            <person name="Yoshida Y."/>
            <person name="Fujiwara M."/>
            <person name="Mori M."/>
            <person name="Tomita M."/>
            <person name="Arakawa K."/>
        </authorList>
    </citation>
    <scope>NUCLEOTIDE SEQUENCE [LARGE SCALE GENOMIC DNA]</scope>
</reference>
<dbReference type="OrthoDB" id="412285at2759"/>
<organism evidence="2 3">
    <name type="scientific">Araneus ventricosus</name>
    <name type="common">Orbweaver spider</name>
    <name type="synonym">Epeira ventricosa</name>
    <dbReference type="NCBI Taxonomy" id="182803"/>
    <lineage>
        <taxon>Eukaryota</taxon>
        <taxon>Metazoa</taxon>
        <taxon>Ecdysozoa</taxon>
        <taxon>Arthropoda</taxon>
        <taxon>Chelicerata</taxon>
        <taxon>Arachnida</taxon>
        <taxon>Araneae</taxon>
        <taxon>Araneomorphae</taxon>
        <taxon>Entelegynae</taxon>
        <taxon>Araneoidea</taxon>
        <taxon>Araneidae</taxon>
        <taxon>Araneus</taxon>
    </lineage>
</organism>
<accession>A0A4Y2DVC7</accession>
<sequence>MTVEVTDCSDMSPEKENETQTEFSVFSDADHAGDEKTRSSTSGMVSINSYATITWWSRLQHSVAISSTEAEYVATREALMSFLGSVALQRVD</sequence>
<name>A0A4Y2DVC7_ARAVE</name>